<dbReference type="InParanoid" id="A0A061DJA1"/>
<comment type="similarity">
    <text evidence="3">Belongs to the eukaryotic release factor 1 family. Pelota subfamily.</text>
</comment>
<dbReference type="PANTHER" id="PTHR10853:SF3">
    <property type="entry name" value="EUKARYOTIC RELEASE FACTOR 1 (ERF1) FAMILY PROTEIN"/>
    <property type="match status" value="1"/>
</dbReference>
<dbReference type="GO" id="GO:0070966">
    <property type="term" value="P:nuclear-transcribed mRNA catabolic process, no-go decay"/>
    <property type="evidence" value="ECO:0007669"/>
    <property type="project" value="InterPro"/>
</dbReference>
<evidence type="ECO:0000313" key="8">
    <source>
        <dbReference type="Proteomes" id="UP000026915"/>
    </source>
</evidence>
<organism evidence="7 8">
    <name type="scientific">Theobroma cacao</name>
    <name type="common">Cacao</name>
    <name type="synonym">Cocoa</name>
    <dbReference type="NCBI Taxonomy" id="3641"/>
    <lineage>
        <taxon>Eukaryota</taxon>
        <taxon>Viridiplantae</taxon>
        <taxon>Streptophyta</taxon>
        <taxon>Embryophyta</taxon>
        <taxon>Tracheophyta</taxon>
        <taxon>Spermatophyta</taxon>
        <taxon>Magnoliopsida</taxon>
        <taxon>eudicotyledons</taxon>
        <taxon>Gunneridae</taxon>
        <taxon>Pentapetalae</taxon>
        <taxon>rosids</taxon>
        <taxon>malvids</taxon>
        <taxon>Malvales</taxon>
        <taxon>Malvaceae</taxon>
        <taxon>Byttnerioideae</taxon>
        <taxon>Theobroma</taxon>
    </lineage>
</organism>
<dbReference type="EMBL" id="CM001879">
    <property type="protein sequence ID" value="EOX92704.1"/>
    <property type="molecule type" value="Genomic_DNA"/>
</dbReference>
<dbReference type="STRING" id="3641.A0A061DJA1"/>
<evidence type="ECO:0000256" key="2">
    <source>
        <dbReference type="ARBA" id="ARBA00004496"/>
    </source>
</evidence>
<dbReference type="HOGENOM" id="CLU_140680_0_0_1"/>
<dbReference type="GO" id="GO:0005737">
    <property type="term" value="C:cytoplasm"/>
    <property type="evidence" value="ECO:0007669"/>
    <property type="project" value="UniProtKB-SubCell"/>
</dbReference>
<dbReference type="InterPro" id="IPR005142">
    <property type="entry name" value="eRF1_3"/>
</dbReference>
<feature type="domain" description="eRF1" evidence="6">
    <location>
        <begin position="11"/>
        <end position="106"/>
    </location>
</feature>
<dbReference type="OMA" id="NEMMAIE"/>
<dbReference type="PANTHER" id="PTHR10853">
    <property type="entry name" value="PELOTA"/>
    <property type="match status" value="1"/>
</dbReference>
<keyword evidence="8" id="KW-1185">Reference proteome</keyword>
<dbReference type="GO" id="GO:0070481">
    <property type="term" value="P:nuclear-transcribed mRNA catabolic process, non-stop decay"/>
    <property type="evidence" value="ECO:0007669"/>
    <property type="project" value="InterPro"/>
</dbReference>
<reference evidence="7 8" key="1">
    <citation type="journal article" date="2013" name="Genome Biol.">
        <title>The genome sequence of the most widely cultivated cacao type and its use to identify candidate genes regulating pod color.</title>
        <authorList>
            <person name="Motamayor J.C."/>
            <person name="Mockaitis K."/>
            <person name="Schmutz J."/>
            <person name="Haiminen N."/>
            <person name="Iii D.L."/>
            <person name="Cornejo O."/>
            <person name="Findley S.D."/>
            <person name="Zheng P."/>
            <person name="Utro F."/>
            <person name="Royaert S."/>
            <person name="Saski C."/>
            <person name="Jenkins J."/>
            <person name="Podicheti R."/>
            <person name="Zhao M."/>
            <person name="Scheffler B.E."/>
            <person name="Stack J.C."/>
            <person name="Feltus F.A."/>
            <person name="Mustiga G.M."/>
            <person name="Amores F."/>
            <person name="Phillips W."/>
            <person name="Marelli J.P."/>
            <person name="May G.D."/>
            <person name="Shapiro H."/>
            <person name="Ma J."/>
            <person name="Bustamante C.D."/>
            <person name="Schnell R.J."/>
            <person name="Main D."/>
            <person name="Gilbert D."/>
            <person name="Parida L."/>
            <person name="Kuhn D.N."/>
        </authorList>
    </citation>
    <scope>NUCLEOTIDE SEQUENCE [LARGE SCALE GENOMIC DNA]</scope>
    <source>
        <strain evidence="8">cv. Matina 1-6</strain>
    </source>
</reference>
<dbReference type="FunFam" id="3.30.1330.30:FF:000008">
    <property type="entry name" value="Protein pelota homolog"/>
    <property type="match status" value="1"/>
</dbReference>
<proteinExistence type="inferred from homology"/>
<dbReference type="Gene3D" id="3.30.1330.30">
    <property type="match status" value="1"/>
</dbReference>
<evidence type="ECO:0000256" key="5">
    <source>
        <dbReference type="ARBA" id="ARBA00022723"/>
    </source>
</evidence>
<gene>
    <name evidence="7" type="ORF">TCM_001607</name>
</gene>
<evidence type="ECO:0000256" key="1">
    <source>
        <dbReference type="ARBA" id="ARBA00001968"/>
    </source>
</evidence>
<dbReference type="AlphaFoldDB" id="A0A061DJA1"/>
<accession>A0A061DJA1</accession>
<comment type="subcellular location">
    <subcellularLocation>
        <location evidence="2">Cytoplasm</location>
    </subcellularLocation>
</comment>
<comment type="cofactor">
    <cofactor evidence="1">
        <name>a divalent metal cation</name>
        <dbReference type="ChEBI" id="CHEBI:60240"/>
    </cofactor>
</comment>
<dbReference type="Gramene" id="EOX92704">
    <property type="protein sequence ID" value="EOX92704"/>
    <property type="gene ID" value="TCM_001607"/>
</dbReference>
<evidence type="ECO:0000256" key="4">
    <source>
        <dbReference type="ARBA" id="ARBA00022490"/>
    </source>
</evidence>
<dbReference type="SUPFAM" id="SSF55315">
    <property type="entry name" value="L30e-like"/>
    <property type="match status" value="1"/>
</dbReference>
<dbReference type="GO" id="GO:0046872">
    <property type="term" value="F:metal ion binding"/>
    <property type="evidence" value="ECO:0007669"/>
    <property type="project" value="UniProtKB-KW"/>
</dbReference>
<name>A0A061DJA1_THECC</name>
<dbReference type="GO" id="GO:0071025">
    <property type="term" value="P:RNA surveillance"/>
    <property type="evidence" value="ECO:0007669"/>
    <property type="project" value="InterPro"/>
</dbReference>
<dbReference type="Pfam" id="PF03465">
    <property type="entry name" value="eRF1_3"/>
    <property type="match status" value="1"/>
</dbReference>
<evidence type="ECO:0000256" key="3">
    <source>
        <dbReference type="ARBA" id="ARBA00009504"/>
    </source>
</evidence>
<keyword evidence="5" id="KW-0479">Metal-binding</keyword>
<dbReference type="Proteomes" id="UP000026915">
    <property type="component" value="Chromosome 1"/>
</dbReference>
<sequence length="116" mass="12999">MALIKDTKAVMEIRAYKEFSDLLLTDSDRACYGPRSVETANEMMAIETLLFTDDLLRNKEIALRKKYMELVKSVKKAGGNAFLFSSMHVSGEQLAQSTGIASILKFLLPHLDELVL</sequence>
<dbReference type="eggNOG" id="KOG2869">
    <property type="taxonomic scope" value="Eukaryota"/>
</dbReference>
<evidence type="ECO:0000259" key="6">
    <source>
        <dbReference type="Pfam" id="PF03465"/>
    </source>
</evidence>
<keyword evidence="4" id="KW-0963">Cytoplasm</keyword>
<dbReference type="InterPro" id="IPR004405">
    <property type="entry name" value="TF_pelota"/>
</dbReference>
<protein>
    <submittedName>
        <fullName evidence="7">Eukaryotic release factor 1 (ERF1) family protein</fullName>
    </submittedName>
</protein>
<dbReference type="InterPro" id="IPR029064">
    <property type="entry name" value="Ribosomal_eL30-like_sf"/>
</dbReference>
<evidence type="ECO:0000313" key="7">
    <source>
        <dbReference type="EMBL" id="EOX92704.1"/>
    </source>
</evidence>